<sequence>MVTGPKRRPVGGRGASAALAVAALLALAPASAAADPTTAQFLAACPKADQLQRSTGDAERMLRCLVDTARRDAGVRMLRRNVKLDRVAARQVSRSIAENRLDHQAGGSLQARVRRSGYLRGAGRWDAGEALAAGRGSFATPLATVRRWLASHAGHRQVVLGARSRDGGFAWSGRGAAGVGGSSPGATWALVTGWRR</sequence>
<dbReference type="Proteomes" id="UP000005143">
    <property type="component" value="Unassembled WGS sequence"/>
</dbReference>
<feature type="chain" id="PRO_5003531759" description="SCP domain-containing protein" evidence="1">
    <location>
        <begin position="35"/>
        <end position="196"/>
    </location>
</feature>
<organism evidence="3 4">
    <name type="scientific">Patulibacter medicamentivorans</name>
    <dbReference type="NCBI Taxonomy" id="1097667"/>
    <lineage>
        <taxon>Bacteria</taxon>
        <taxon>Bacillati</taxon>
        <taxon>Actinomycetota</taxon>
        <taxon>Thermoleophilia</taxon>
        <taxon>Solirubrobacterales</taxon>
        <taxon>Patulibacteraceae</taxon>
        <taxon>Patulibacter</taxon>
    </lineage>
</organism>
<evidence type="ECO:0000313" key="4">
    <source>
        <dbReference type="Proteomes" id="UP000005143"/>
    </source>
</evidence>
<evidence type="ECO:0000256" key="1">
    <source>
        <dbReference type="SAM" id="SignalP"/>
    </source>
</evidence>
<accession>H0E3Y7</accession>
<protein>
    <recommendedName>
        <fullName evidence="2">SCP domain-containing protein</fullName>
    </recommendedName>
</protein>
<gene>
    <name evidence="3" type="ORF">PAI11_15130</name>
</gene>
<dbReference type="InterPro" id="IPR035940">
    <property type="entry name" value="CAP_sf"/>
</dbReference>
<comment type="caution">
    <text evidence="3">The sequence shown here is derived from an EMBL/GenBank/DDBJ whole genome shotgun (WGS) entry which is preliminary data.</text>
</comment>
<reference evidence="3 4" key="1">
    <citation type="journal article" date="2013" name="Biodegradation">
        <title>Quantitative proteomic analysis of ibuprofen-degrading Patulibacter sp. strain I11.</title>
        <authorList>
            <person name="Almeida B."/>
            <person name="Kjeldal H."/>
            <person name="Lolas I."/>
            <person name="Knudsen A.D."/>
            <person name="Carvalho G."/>
            <person name="Nielsen K.L."/>
            <person name="Barreto Crespo M.T."/>
            <person name="Stensballe A."/>
            <person name="Nielsen J.L."/>
        </authorList>
    </citation>
    <scope>NUCLEOTIDE SEQUENCE [LARGE SCALE GENOMIC DNA]</scope>
    <source>
        <strain evidence="3 4">I11</strain>
    </source>
</reference>
<evidence type="ECO:0000259" key="2">
    <source>
        <dbReference type="Pfam" id="PF00188"/>
    </source>
</evidence>
<dbReference type="SUPFAM" id="SSF55797">
    <property type="entry name" value="PR-1-like"/>
    <property type="match status" value="1"/>
</dbReference>
<dbReference type="InterPro" id="IPR014044">
    <property type="entry name" value="CAP_dom"/>
</dbReference>
<dbReference type="Gene3D" id="3.40.33.10">
    <property type="entry name" value="CAP"/>
    <property type="match status" value="1"/>
</dbReference>
<dbReference type="EMBL" id="AGUD01000087">
    <property type="protein sequence ID" value="EHN11602.1"/>
    <property type="molecule type" value="Genomic_DNA"/>
</dbReference>
<feature type="domain" description="SCP" evidence="2">
    <location>
        <begin position="66"/>
        <end position="175"/>
    </location>
</feature>
<dbReference type="Pfam" id="PF00188">
    <property type="entry name" value="CAP"/>
    <property type="match status" value="1"/>
</dbReference>
<evidence type="ECO:0000313" key="3">
    <source>
        <dbReference type="EMBL" id="EHN11602.1"/>
    </source>
</evidence>
<keyword evidence="1" id="KW-0732">Signal</keyword>
<keyword evidence="4" id="KW-1185">Reference proteome</keyword>
<name>H0E3Y7_9ACTN</name>
<proteinExistence type="predicted"/>
<dbReference type="AlphaFoldDB" id="H0E3Y7"/>
<dbReference type="PROSITE" id="PS51318">
    <property type="entry name" value="TAT"/>
    <property type="match status" value="1"/>
</dbReference>
<feature type="signal peptide" evidence="1">
    <location>
        <begin position="1"/>
        <end position="34"/>
    </location>
</feature>
<dbReference type="InterPro" id="IPR006311">
    <property type="entry name" value="TAT_signal"/>
</dbReference>